<reference evidence="1 2" key="1">
    <citation type="submission" date="2018-09" db="EMBL/GenBank/DDBJ databases">
        <title>Genomic Encyclopedia of Archaeal and Bacterial Type Strains, Phase II (KMG-II): from individual species to whole genera.</title>
        <authorList>
            <person name="Goeker M."/>
        </authorList>
    </citation>
    <scope>NUCLEOTIDE SEQUENCE [LARGE SCALE GENOMIC DNA]</scope>
    <source>
        <strain evidence="1 2">DSM 27148</strain>
    </source>
</reference>
<dbReference type="EMBL" id="RAPN01000001">
    <property type="protein sequence ID" value="RKD90779.1"/>
    <property type="molecule type" value="Genomic_DNA"/>
</dbReference>
<name>A0A419W5P0_9BACT</name>
<evidence type="ECO:0000313" key="2">
    <source>
        <dbReference type="Proteomes" id="UP000283387"/>
    </source>
</evidence>
<dbReference type="AlphaFoldDB" id="A0A419W5P0"/>
<protein>
    <submittedName>
        <fullName evidence="1">Uncharacterized protein</fullName>
    </submittedName>
</protein>
<keyword evidence="2" id="KW-1185">Reference proteome</keyword>
<gene>
    <name evidence="1" type="ORF">BC643_1122</name>
</gene>
<comment type="caution">
    <text evidence="1">The sequence shown here is derived from an EMBL/GenBank/DDBJ whole genome shotgun (WGS) entry which is preliminary data.</text>
</comment>
<organism evidence="1 2">
    <name type="scientific">Mangrovibacterium diazotrophicum</name>
    <dbReference type="NCBI Taxonomy" id="1261403"/>
    <lineage>
        <taxon>Bacteria</taxon>
        <taxon>Pseudomonadati</taxon>
        <taxon>Bacteroidota</taxon>
        <taxon>Bacteroidia</taxon>
        <taxon>Marinilabiliales</taxon>
        <taxon>Prolixibacteraceae</taxon>
        <taxon>Mangrovibacterium</taxon>
    </lineage>
</organism>
<proteinExistence type="predicted"/>
<accession>A0A419W5P0</accession>
<dbReference type="Proteomes" id="UP000283387">
    <property type="component" value="Unassembled WGS sequence"/>
</dbReference>
<sequence length="41" mass="4818">MMLSRNDMYLVVKIQNITLKISIFIMKQVFQTNDILCKLIG</sequence>
<evidence type="ECO:0000313" key="1">
    <source>
        <dbReference type="EMBL" id="RKD90779.1"/>
    </source>
</evidence>